<dbReference type="Proteomes" id="UP000019277">
    <property type="component" value="Unassembled WGS sequence"/>
</dbReference>
<dbReference type="EC" id="3.5.1.28" evidence="3"/>
<dbReference type="PATRIC" id="fig|909613.9.peg.2273"/>
<dbReference type="eggNOG" id="COG3409">
    <property type="taxonomic scope" value="Bacteria"/>
</dbReference>
<reference evidence="3 4" key="1">
    <citation type="journal article" date="2014" name="Genome Announc.">
        <title>Draft Genome Sequence of the Antitrypanosomally Active Sponge-Associated Bacterium Actinokineospora sp. Strain EG49.</title>
        <authorList>
            <person name="Harjes J."/>
            <person name="Ryu T."/>
            <person name="Abdelmohsen U.R."/>
            <person name="Moitinho-Silva L."/>
            <person name="Horn H."/>
            <person name="Ravasi T."/>
            <person name="Hentschel U."/>
        </authorList>
    </citation>
    <scope>NUCLEOTIDE SEQUENCE [LARGE SCALE GENOMIC DNA]</scope>
    <source>
        <strain evidence="3 4">EG49</strain>
    </source>
</reference>
<organism evidence="3 4">
    <name type="scientific">Actinokineospora spheciospongiae</name>
    <dbReference type="NCBI Taxonomy" id="909613"/>
    <lineage>
        <taxon>Bacteria</taxon>
        <taxon>Bacillati</taxon>
        <taxon>Actinomycetota</taxon>
        <taxon>Actinomycetes</taxon>
        <taxon>Pseudonocardiales</taxon>
        <taxon>Pseudonocardiaceae</taxon>
        <taxon>Actinokineospora</taxon>
    </lineage>
</organism>
<gene>
    <name evidence="3" type="ORF">UO65_2267</name>
</gene>
<dbReference type="InterPro" id="IPR058593">
    <property type="entry name" value="ARB_07466-like_C"/>
</dbReference>
<dbReference type="AlphaFoldDB" id="W7J8U3"/>
<keyword evidence="4" id="KW-1185">Reference proteome</keyword>
<sequence length="186" mass="20638">MKRFPAVLAATVLLVATLATPASAALPTPAFEPEIDAYADYEGQSTCDPSPKPGAEAFRDVLKAEYKRGGDIISRDCGAGGQSEHKEGRALDYWFKANDSAQKKQATELLDWLLATDEHGNAHARARRLGIMYIIWNREIWQSYAASEGWQPYTGASPHTDHIHFSFSWAGARKQTTWWTSAQPVR</sequence>
<protein>
    <submittedName>
        <fullName evidence="3">N-acetylmuramoyl-L-alanine amidase, major autolysin</fullName>
        <ecNumber evidence="3">3.5.1.28</ecNumber>
    </submittedName>
</protein>
<accession>A0A8E3BE37</accession>
<feature type="domain" description="ARB-07466-like C-terminal" evidence="2">
    <location>
        <begin position="51"/>
        <end position="163"/>
    </location>
</feature>
<proteinExistence type="predicted"/>
<name>W7J8U3_9PSEU</name>
<dbReference type="GO" id="GO:0008745">
    <property type="term" value="F:N-acetylmuramoyl-L-alanine amidase activity"/>
    <property type="evidence" value="ECO:0007669"/>
    <property type="project" value="UniProtKB-EC"/>
</dbReference>
<feature type="signal peptide" evidence="1">
    <location>
        <begin position="1"/>
        <end position="24"/>
    </location>
</feature>
<evidence type="ECO:0000256" key="1">
    <source>
        <dbReference type="SAM" id="SignalP"/>
    </source>
</evidence>
<keyword evidence="1" id="KW-0732">Signal</keyword>
<keyword evidence="3" id="KW-0378">Hydrolase</keyword>
<evidence type="ECO:0000313" key="3">
    <source>
        <dbReference type="EMBL" id="EWC62449.1"/>
    </source>
</evidence>
<evidence type="ECO:0000313" key="4">
    <source>
        <dbReference type="Proteomes" id="UP000019277"/>
    </source>
</evidence>
<dbReference type="EMBL" id="AYXG01000079">
    <property type="protein sequence ID" value="EWC62449.1"/>
    <property type="molecule type" value="Genomic_DNA"/>
</dbReference>
<feature type="chain" id="PRO_5044489842" evidence="1">
    <location>
        <begin position="25"/>
        <end position="186"/>
    </location>
</feature>
<dbReference type="RefSeq" id="WP_146241421.1">
    <property type="nucleotide sequence ID" value="NZ_AYXG01000079.1"/>
</dbReference>
<dbReference type="Pfam" id="PF26571">
    <property type="entry name" value="VldE"/>
    <property type="match status" value="1"/>
</dbReference>
<comment type="caution">
    <text evidence="3">The sequence shown here is derived from an EMBL/GenBank/DDBJ whole genome shotgun (WGS) entry which is preliminary data.</text>
</comment>
<evidence type="ECO:0000259" key="2">
    <source>
        <dbReference type="Pfam" id="PF26571"/>
    </source>
</evidence>
<accession>W7J8U3</accession>